<dbReference type="EMBL" id="CAJOBZ010000031">
    <property type="protein sequence ID" value="CAF4890352.1"/>
    <property type="molecule type" value="Genomic_DNA"/>
</dbReference>
<comment type="caution">
    <text evidence="2">The sequence shown here is derived from an EMBL/GenBank/DDBJ whole genome shotgun (WGS) entry which is preliminary data.</text>
</comment>
<name>A0A821UHH1_9NEOP</name>
<evidence type="ECO:0000256" key="1">
    <source>
        <dbReference type="SAM" id="MobiDB-lite"/>
    </source>
</evidence>
<feature type="region of interest" description="Disordered" evidence="1">
    <location>
        <begin position="29"/>
        <end position="55"/>
    </location>
</feature>
<protein>
    <submittedName>
        <fullName evidence="2">Uncharacterized protein</fullName>
    </submittedName>
</protein>
<keyword evidence="3" id="KW-1185">Reference proteome</keyword>
<evidence type="ECO:0000313" key="3">
    <source>
        <dbReference type="Proteomes" id="UP000663880"/>
    </source>
</evidence>
<organism evidence="2 3">
    <name type="scientific">Pieris macdunnoughi</name>
    <dbReference type="NCBI Taxonomy" id="345717"/>
    <lineage>
        <taxon>Eukaryota</taxon>
        <taxon>Metazoa</taxon>
        <taxon>Ecdysozoa</taxon>
        <taxon>Arthropoda</taxon>
        <taxon>Hexapoda</taxon>
        <taxon>Insecta</taxon>
        <taxon>Pterygota</taxon>
        <taxon>Neoptera</taxon>
        <taxon>Endopterygota</taxon>
        <taxon>Lepidoptera</taxon>
        <taxon>Glossata</taxon>
        <taxon>Ditrysia</taxon>
        <taxon>Papilionoidea</taxon>
        <taxon>Pieridae</taxon>
        <taxon>Pierinae</taxon>
        <taxon>Pieris</taxon>
    </lineage>
</organism>
<sequence length="125" mass="14235">MRAGYEMDALFVEQTLIGRDEHNALAEARRAHNYSLRRPPPPDSDEDAAGTAPKRVCAQTTPPNININTQHNININTQHTMPLSQRDPRRRRLADAFMGMTPTTAPPRLPDDEEEYRVVQRYLGE</sequence>
<evidence type="ECO:0000313" key="2">
    <source>
        <dbReference type="EMBL" id="CAF4890352.1"/>
    </source>
</evidence>
<dbReference type="Proteomes" id="UP000663880">
    <property type="component" value="Unassembled WGS sequence"/>
</dbReference>
<gene>
    <name evidence="2" type="ORF">PMACD_LOCUS10397</name>
</gene>
<reference evidence="2" key="1">
    <citation type="submission" date="2021-02" db="EMBL/GenBank/DDBJ databases">
        <authorList>
            <person name="Steward A R."/>
        </authorList>
    </citation>
    <scope>NUCLEOTIDE SEQUENCE</scope>
</reference>
<accession>A0A821UHH1</accession>
<proteinExistence type="predicted"/>
<dbReference type="AlphaFoldDB" id="A0A821UHH1"/>